<keyword evidence="2 6" id="KW-0378">Hydrolase</keyword>
<dbReference type="InterPro" id="IPR006710">
    <property type="entry name" value="Glyco_hydro_43"/>
</dbReference>
<evidence type="ECO:0000256" key="1">
    <source>
        <dbReference type="ARBA" id="ARBA00009865"/>
    </source>
</evidence>
<reference evidence="9 10" key="1">
    <citation type="submission" date="2021-05" db="EMBL/GenBank/DDBJ databases">
        <title>A Polyphasic approach of four new species of the genus Ohtaekwangia: Ohtaekwangia histidinii sp. nov., Ohtaekwangia cretensis sp. nov., Ohtaekwangia indiensis sp. nov., Ohtaekwangia reichenbachii sp. nov. from diverse environment.</title>
        <authorList>
            <person name="Octaviana S."/>
        </authorList>
    </citation>
    <scope>NUCLEOTIDE SEQUENCE [LARGE SCALE GENOMIC DNA]</scope>
    <source>
        <strain evidence="9 10">PWU37</strain>
    </source>
</reference>
<feature type="active site" description="Proton acceptor" evidence="4">
    <location>
        <position position="39"/>
    </location>
</feature>
<dbReference type="Gene3D" id="2.60.120.200">
    <property type="match status" value="1"/>
</dbReference>
<dbReference type="AlphaFoldDB" id="A0AAP2D8C3"/>
<dbReference type="Pfam" id="PF04616">
    <property type="entry name" value="Glyco_hydro_43"/>
    <property type="match status" value="1"/>
</dbReference>
<evidence type="ECO:0000256" key="6">
    <source>
        <dbReference type="RuleBase" id="RU361187"/>
    </source>
</evidence>
<dbReference type="InterPro" id="IPR041542">
    <property type="entry name" value="GH43_C2"/>
</dbReference>
<dbReference type="CDD" id="cd08999">
    <property type="entry name" value="GH43_ABN-like"/>
    <property type="match status" value="1"/>
</dbReference>
<dbReference type="InterPro" id="IPR023296">
    <property type="entry name" value="Glyco_hydro_beta-prop_sf"/>
</dbReference>
<evidence type="ECO:0000313" key="10">
    <source>
        <dbReference type="Proteomes" id="UP001319180"/>
    </source>
</evidence>
<evidence type="ECO:0000256" key="4">
    <source>
        <dbReference type="PIRSR" id="PIRSR606710-1"/>
    </source>
</evidence>
<dbReference type="Gene3D" id="2.115.10.20">
    <property type="entry name" value="Glycosyl hydrolase domain, family 43"/>
    <property type="match status" value="1"/>
</dbReference>
<feature type="domain" description="Beta-xylosidase C-terminal Concanavalin A-like" evidence="8">
    <location>
        <begin position="320"/>
        <end position="465"/>
    </location>
</feature>
<evidence type="ECO:0000256" key="5">
    <source>
        <dbReference type="PIRSR" id="PIRSR606710-2"/>
    </source>
</evidence>
<accession>A0AAP2D8C3</accession>
<comment type="caution">
    <text evidence="9">The sequence shown here is derived from an EMBL/GenBank/DDBJ whole genome shotgun (WGS) entry which is preliminary data.</text>
</comment>
<feature type="chain" id="PRO_5042977089" evidence="7">
    <location>
        <begin position="26"/>
        <end position="505"/>
    </location>
</feature>
<name>A0AAP2D8C3_9BACT</name>
<feature type="signal peptide" evidence="7">
    <location>
        <begin position="1"/>
        <end position="25"/>
    </location>
</feature>
<keyword evidence="10" id="KW-1185">Reference proteome</keyword>
<comment type="similarity">
    <text evidence="1 6">Belongs to the glycosyl hydrolase 43 family.</text>
</comment>
<feature type="site" description="Important for catalytic activity, responsible for pKa modulation of the active site Glu and correct orientation of both the proton donor and substrate" evidence="5">
    <location>
        <position position="146"/>
    </location>
</feature>
<evidence type="ECO:0000313" key="9">
    <source>
        <dbReference type="EMBL" id="MBT1687258.1"/>
    </source>
</evidence>
<organism evidence="9 10">
    <name type="scientific">Dawidia soli</name>
    <dbReference type="NCBI Taxonomy" id="2782352"/>
    <lineage>
        <taxon>Bacteria</taxon>
        <taxon>Pseudomonadati</taxon>
        <taxon>Bacteroidota</taxon>
        <taxon>Cytophagia</taxon>
        <taxon>Cytophagales</taxon>
        <taxon>Chryseotaleaceae</taxon>
        <taxon>Dawidia</taxon>
    </lineage>
</organism>
<dbReference type="InterPro" id="IPR051795">
    <property type="entry name" value="Glycosyl_Hydrlase_43"/>
</dbReference>
<dbReference type="PANTHER" id="PTHR42812:SF5">
    <property type="entry name" value="ENDO-ARABINASE"/>
    <property type="match status" value="1"/>
</dbReference>
<evidence type="ECO:0000256" key="7">
    <source>
        <dbReference type="SAM" id="SignalP"/>
    </source>
</evidence>
<evidence type="ECO:0000256" key="3">
    <source>
        <dbReference type="ARBA" id="ARBA00023295"/>
    </source>
</evidence>
<proteinExistence type="inferred from homology"/>
<sequence>MYSLITKVYCAWLLALSLPVVSCLAQGAPTAVVPGDFADPSVIRANGQYYAIATSSEWAPYYPIYRSTNLTDWTPQGYLFDVKPAWTTGSFWAPEYFVHQGTYYVYYTARRASDNVSCIGVATSQHPDHGFVDRGIVVDFGKEAIDAFLYNDNGQLYITFKAYGLDQRPIELLGSKLSADGLKLEGDVFSLLRDDERIGMEGQSLLKHGDYYYLFYSAGACCGQACSYHVRVARSRSLQGPYEKYDGDALLADQPDWKCPGHGTFVQADNGSLYYLYHAYNRRSHVFTGREGMLAQLSWNANGWPSLTPVDKHLPLQNITDDFSGPSVAPHWQYDFRHTTTRITQRKGKLRLTGTTGPGNNTGVVATVRPRSGAFELEATVTNQNDALKGLVFYGDAGAAIGIGVRGHAVEFWQVKDNVRTVVDSTTLHAAGGKNLRLKFVVLGNGLCQAYYARPGKEWKALGAGVPVPVAHLPQWDRSPRAGLHFQGPANQWARFDDFVMRPRQ</sequence>
<dbReference type="InterPro" id="IPR013320">
    <property type="entry name" value="ConA-like_dom_sf"/>
</dbReference>
<keyword evidence="7" id="KW-0732">Signal</keyword>
<dbReference type="Pfam" id="PF17851">
    <property type="entry name" value="GH43_C2"/>
    <property type="match status" value="1"/>
</dbReference>
<feature type="active site" description="Proton donor" evidence="4">
    <location>
        <position position="201"/>
    </location>
</feature>
<keyword evidence="3 6" id="KW-0326">Glycosidase</keyword>
<protein>
    <submittedName>
        <fullName evidence="9">Glycoside hydrolase family 43 protein</fullName>
    </submittedName>
</protein>
<dbReference type="EMBL" id="JAHESC010000015">
    <property type="protein sequence ID" value="MBT1687258.1"/>
    <property type="molecule type" value="Genomic_DNA"/>
</dbReference>
<evidence type="ECO:0000259" key="8">
    <source>
        <dbReference type="Pfam" id="PF17851"/>
    </source>
</evidence>
<dbReference type="SUPFAM" id="SSF49899">
    <property type="entry name" value="Concanavalin A-like lectins/glucanases"/>
    <property type="match status" value="1"/>
</dbReference>
<dbReference type="PANTHER" id="PTHR42812">
    <property type="entry name" value="BETA-XYLOSIDASE"/>
    <property type="match status" value="1"/>
</dbReference>
<dbReference type="RefSeq" id="WP_254090490.1">
    <property type="nucleotide sequence ID" value="NZ_JAHESC010000015.1"/>
</dbReference>
<evidence type="ECO:0000256" key="2">
    <source>
        <dbReference type="ARBA" id="ARBA00022801"/>
    </source>
</evidence>
<gene>
    <name evidence="9" type="ORF">KK078_11855</name>
</gene>
<dbReference type="Proteomes" id="UP001319180">
    <property type="component" value="Unassembled WGS sequence"/>
</dbReference>
<dbReference type="SUPFAM" id="SSF75005">
    <property type="entry name" value="Arabinanase/levansucrase/invertase"/>
    <property type="match status" value="1"/>
</dbReference>
<dbReference type="GO" id="GO:0005975">
    <property type="term" value="P:carbohydrate metabolic process"/>
    <property type="evidence" value="ECO:0007669"/>
    <property type="project" value="InterPro"/>
</dbReference>
<dbReference type="GO" id="GO:0004553">
    <property type="term" value="F:hydrolase activity, hydrolyzing O-glycosyl compounds"/>
    <property type="evidence" value="ECO:0007669"/>
    <property type="project" value="InterPro"/>
</dbReference>